<comment type="subcellular location">
    <subcellularLocation>
        <location evidence="2">Mitochondrion inner membrane</location>
    </subcellularLocation>
</comment>
<accession>A0A834Y3I7</accession>
<dbReference type="SMART" id="SM00244">
    <property type="entry name" value="PHB"/>
    <property type="match status" value="1"/>
</dbReference>
<dbReference type="EMBL" id="JACMRX010000001">
    <property type="protein sequence ID" value="KAF7997356.1"/>
    <property type="molecule type" value="Genomic_DNA"/>
</dbReference>
<name>A0A834Y3I7_APHGI</name>
<evidence type="ECO:0000256" key="2">
    <source>
        <dbReference type="RuleBase" id="RU366048"/>
    </source>
</evidence>
<dbReference type="Pfam" id="PF01145">
    <property type="entry name" value="Band_7"/>
    <property type="match status" value="1"/>
</dbReference>
<evidence type="ECO:0000256" key="1">
    <source>
        <dbReference type="ARBA" id="ARBA00009658"/>
    </source>
</evidence>
<dbReference type="SUPFAM" id="SSF117892">
    <property type="entry name" value="Band 7/SPFH domain"/>
    <property type="match status" value="1"/>
</dbReference>
<dbReference type="InterPro" id="IPR036013">
    <property type="entry name" value="Band_7/SPFH_dom_sf"/>
</dbReference>
<keyword evidence="2" id="KW-0472">Membrane</keyword>
<dbReference type="Proteomes" id="UP000639338">
    <property type="component" value="Unassembled WGS sequence"/>
</dbReference>
<keyword evidence="5" id="KW-1185">Reference proteome</keyword>
<evidence type="ECO:0000313" key="4">
    <source>
        <dbReference type="EMBL" id="KAF7997356.1"/>
    </source>
</evidence>
<dbReference type="InterPro" id="IPR001107">
    <property type="entry name" value="Band_7"/>
</dbReference>
<organism evidence="4 5">
    <name type="scientific">Aphidius gifuensis</name>
    <name type="common">Parasitoid wasp</name>
    <dbReference type="NCBI Taxonomy" id="684658"/>
    <lineage>
        <taxon>Eukaryota</taxon>
        <taxon>Metazoa</taxon>
        <taxon>Ecdysozoa</taxon>
        <taxon>Arthropoda</taxon>
        <taxon>Hexapoda</taxon>
        <taxon>Insecta</taxon>
        <taxon>Pterygota</taxon>
        <taxon>Neoptera</taxon>
        <taxon>Endopterygota</taxon>
        <taxon>Hymenoptera</taxon>
        <taxon>Apocrita</taxon>
        <taxon>Ichneumonoidea</taxon>
        <taxon>Braconidae</taxon>
        <taxon>Aphidiinae</taxon>
        <taxon>Aphidius</taxon>
    </lineage>
</organism>
<dbReference type="PRINTS" id="PR00679">
    <property type="entry name" value="PROHIBITIN"/>
</dbReference>
<dbReference type="PANTHER" id="PTHR23222:SF0">
    <property type="entry name" value="PROHIBITIN 1"/>
    <property type="match status" value="1"/>
</dbReference>
<comment type="similarity">
    <text evidence="1 2">Belongs to the prohibitin family.</text>
</comment>
<dbReference type="GO" id="GO:0007005">
    <property type="term" value="P:mitochondrion organization"/>
    <property type="evidence" value="ECO:0007669"/>
    <property type="project" value="TreeGrafter"/>
</dbReference>
<dbReference type="OrthoDB" id="275637at2759"/>
<gene>
    <name evidence="4" type="ORF">HCN44_005633</name>
</gene>
<dbReference type="InterPro" id="IPR000163">
    <property type="entry name" value="Prohibitin"/>
</dbReference>
<protein>
    <recommendedName>
        <fullName evidence="2">Prohibitin</fullName>
    </recommendedName>
</protein>
<keyword evidence="2" id="KW-0999">Mitochondrion inner membrane</keyword>
<feature type="domain" description="Band 7" evidence="3">
    <location>
        <begin position="39"/>
        <end position="200"/>
    </location>
</feature>
<proteinExistence type="inferred from homology"/>
<dbReference type="PANTHER" id="PTHR23222">
    <property type="entry name" value="PROHIBITIN"/>
    <property type="match status" value="1"/>
</dbReference>
<dbReference type="AlphaFoldDB" id="A0A834Y3I7"/>
<dbReference type="GO" id="GO:0005743">
    <property type="term" value="C:mitochondrial inner membrane"/>
    <property type="evidence" value="ECO:0007669"/>
    <property type="project" value="UniProtKB-SubCell"/>
</dbReference>
<keyword evidence="2" id="KW-0496">Mitochondrion</keyword>
<dbReference type="CDD" id="cd03401">
    <property type="entry name" value="SPFH_prohibitin"/>
    <property type="match status" value="1"/>
</dbReference>
<sequence length="285" mass="31753">MALLRPSCDSSHLYQRQKITKQPPIHLQMNYVAGTTWDYAVKVDGGMRAVIFDRFVGIKKSVVGEGTHFFIPWIQKPIMFDIRSRPRNVPVVTGSKDLQNVNITLRILFRPIADSLPEIYTTLGVDYDERVLPSITTEVLKAVVAQFDAAELITQRELVSQKVSEDLTKRAAKFGVILDDISITHLTFGKEFTQAVELKQVAQQDAEKARFLVERAEQQKKASIISAEGDAQAASLIAKSLGEAGDGLVELRRIEAAEDIAYQLSRSRQVAYLPTGQGVLLNLQQ</sequence>
<reference evidence="4 5" key="1">
    <citation type="submission" date="2020-08" db="EMBL/GenBank/DDBJ databases">
        <title>Aphidius gifuensis genome sequencing and assembly.</title>
        <authorList>
            <person name="Du Z."/>
        </authorList>
    </citation>
    <scope>NUCLEOTIDE SEQUENCE [LARGE SCALE GENOMIC DNA]</scope>
    <source>
        <strain evidence="4">YNYX2018</strain>
        <tissue evidence="4">Adults</tissue>
    </source>
</reference>
<dbReference type="FunFam" id="3.30.479.30:FF:000001">
    <property type="entry name" value="Prohibitin 2"/>
    <property type="match status" value="1"/>
</dbReference>
<dbReference type="Gene3D" id="3.30.479.30">
    <property type="entry name" value="Band 7 domain"/>
    <property type="match status" value="1"/>
</dbReference>
<evidence type="ECO:0000259" key="3">
    <source>
        <dbReference type="SMART" id="SM00244"/>
    </source>
</evidence>
<evidence type="ECO:0000313" key="5">
    <source>
        <dbReference type="Proteomes" id="UP000639338"/>
    </source>
</evidence>
<comment type="caution">
    <text evidence="4">The sequence shown here is derived from an EMBL/GenBank/DDBJ whole genome shotgun (WGS) entry which is preliminary data.</text>
</comment>